<gene>
    <name evidence="1" type="ORF">GPM918_LOCUS17962</name>
    <name evidence="2" type="ORF">SRO942_LOCUS17960</name>
</gene>
<evidence type="ECO:0000313" key="1">
    <source>
        <dbReference type="EMBL" id="CAF1085017.1"/>
    </source>
</evidence>
<dbReference type="EMBL" id="CAJNOQ010005070">
    <property type="protein sequence ID" value="CAF1085017.1"/>
    <property type="molecule type" value="Genomic_DNA"/>
</dbReference>
<dbReference type="AlphaFoldDB" id="A0A814MYF7"/>
<protein>
    <submittedName>
        <fullName evidence="1">Uncharacterized protein</fullName>
    </submittedName>
</protein>
<sequence>MLSSATIQRYDRRPCQILMRKSHNYHRHIVHRTPNEAEMEIINNPLHDTTRRAKLFVSTYGNTRHQLRQSLSIDSKHEEEQKQNLILENYDYQAPLSAHSLKHNSKWLIIRRNLHRIRSMDGQQRTPNIYLSFQMIRELQRAQSAIKNIDHDNTHYHKIKKFSLAVNKQKVKTYDVTHITPDDALFYDRLGDEPCQKQDQCNPKSMFNVACTEHETEILGKRRAARARVVIN</sequence>
<name>A0A814MYF7_9BILA</name>
<dbReference type="Proteomes" id="UP000681722">
    <property type="component" value="Unassembled WGS sequence"/>
</dbReference>
<organism evidence="1 3">
    <name type="scientific">Didymodactylos carnosus</name>
    <dbReference type="NCBI Taxonomy" id="1234261"/>
    <lineage>
        <taxon>Eukaryota</taxon>
        <taxon>Metazoa</taxon>
        <taxon>Spiralia</taxon>
        <taxon>Gnathifera</taxon>
        <taxon>Rotifera</taxon>
        <taxon>Eurotatoria</taxon>
        <taxon>Bdelloidea</taxon>
        <taxon>Philodinida</taxon>
        <taxon>Philodinidae</taxon>
        <taxon>Didymodactylos</taxon>
    </lineage>
</organism>
<accession>A0A814MYF7</accession>
<reference evidence="1" key="1">
    <citation type="submission" date="2021-02" db="EMBL/GenBank/DDBJ databases">
        <authorList>
            <person name="Nowell W R."/>
        </authorList>
    </citation>
    <scope>NUCLEOTIDE SEQUENCE</scope>
</reference>
<evidence type="ECO:0000313" key="2">
    <source>
        <dbReference type="EMBL" id="CAF3850652.1"/>
    </source>
</evidence>
<dbReference type="Proteomes" id="UP000663829">
    <property type="component" value="Unassembled WGS sequence"/>
</dbReference>
<dbReference type="EMBL" id="CAJOBC010005071">
    <property type="protein sequence ID" value="CAF3850652.1"/>
    <property type="molecule type" value="Genomic_DNA"/>
</dbReference>
<comment type="caution">
    <text evidence="1">The sequence shown here is derived from an EMBL/GenBank/DDBJ whole genome shotgun (WGS) entry which is preliminary data.</text>
</comment>
<proteinExistence type="predicted"/>
<evidence type="ECO:0000313" key="3">
    <source>
        <dbReference type="Proteomes" id="UP000663829"/>
    </source>
</evidence>
<keyword evidence="3" id="KW-1185">Reference proteome</keyword>